<sequence>MAKVKVKVEPTDEGQGQHAHGHGDKHDHGHHDHGFQAKQLGPDPSSVPPPPSIFTRVAHNLLHQSRKAYVHTRYSNLGNTVALEYQDTMGMISDRYHGQYTYVGQFVLAFVTLVFECRDAILEVVWGFNDFLVLLVVFLLDQILASTWAMFRRLPLRSLVVYSSLVFGTRFFYAVFESQPWPQAAAACLVYSAWATFVGISYLDRPGNWNLACWPKTPRAVVRAVPTWYKSPVFWNMAGILATVGAQYTGVTEPLFPDLIES</sequence>
<name>A0ABR1U7F6_9PEZI</name>
<feature type="compositionally biased region" description="Basic and acidic residues" evidence="1">
    <location>
        <begin position="21"/>
        <end position="35"/>
    </location>
</feature>
<feature type="compositionally biased region" description="Basic and acidic residues" evidence="1">
    <location>
        <begin position="1"/>
        <end position="10"/>
    </location>
</feature>
<feature type="transmembrane region" description="Helical" evidence="2">
    <location>
        <begin position="158"/>
        <end position="176"/>
    </location>
</feature>
<feature type="transmembrane region" description="Helical" evidence="2">
    <location>
        <begin position="99"/>
        <end position="115"/>
    </location>
</feature>
<feature type="transmembrane region" description="Helical" evidence="2">
    <location>
        <begin position="182"/>
        <end position="203"/>
    </location>
</feature>
<keyword evidence="4" id="KW-1185">Reference proteome</keyword>
<evidence type="ECO:0000313" key="3">
    <source>
        <dbReference type="EMBL" id="KAK8054096.1"/>
    </source>
</evidence>
<keyword evidence="2" id="KW-0812">Transmembrane</keyword>
<feature type="region of interest" description="Disordered" evidence="1">
    <location>
        <begin position="1"/>
        <end position="49"/>
    </location>
</feature>
<proteinExistence type="predicted"/>
<dbReference type="EMBL" id="JAQQWM010000008">
    <property type="protein sequence ID" value="KAK8054096.1"/>
    <property type="molecule type" value="Genomic_DNA"/>
</dbReference>
<protein>
    <submittedName>
        <fullName evidence="3">Uncharacterized protein</fullName>
    </submittedName>
</protein>
<accession>A0ABR1U7F6</accession>
<organism evidence="3 4">
    <name type="scientific">Apiospora saccharicola</name>
    <dbReference type="NCBI Taxonomy" id="335842"/>
    <lineage>
        <taxon>Eukaryota</taxon>
        <taxon>Fungi</taxon>
        <taxon>Dikarya</taxon>
        <taxon>Ascomycota</taxon>
        <taxon>Pezizomycotina</taxon>
        <taxon>Sordariomycetes</taxon>
        <taxon>Xylariomycetidae</taxon>
        <taxon>Amphisphaeriales</taxon>
        <taxon>Apiosporaceae</taxon>
        <taxon>Apiospora</taxon>
    </lineage>
</organism>
<gene>
    <name evidence="3" type="ORF">PG996_013397</name>
</gene>
<comment type="caution">
    <text evidence="3">The sequence shown here is derived from an EMBL/GenBank/DDBJ whole genome shotgun (WGS) entry which is preliminary data.</text>
</comment>
<keyword evidence="2" id="KW-1133">Transmembrane helix</keyword>
<evidence type="ECO:0000256" key="2">
    <source>
        <dbReference type="SAM" id="Phobius"/>
    </source>
</evidence>
<feature type="transmembrane region" description="Helical" evidence="2">
    <location>
        <begin position="131"/>
        <end position="151"/>
    </location>
</feature>
<reference evidence="3 4" key="1">
    <citation type="submission" date="2023-01" db="EMBL/GenBank/DDBJ databases">
        <title>Analysis of 21 Apiospora genomes using comparative genomics revels a genus with tremendous synthesis potential of carbohydrate active enzymes and secondary metabolites.</title>
        <authorList>
            <person name="Sorensen T."/>
        </authorList>
    </citation>
    <scope>NUCLEOTIDE SEQUENCE [LARGE SCALE GENOMIC DNA]</scope>
    <source>
        <strain evidence="3 4">CBS 83171</strain>
    </source>
</reference>
<evidence type="ECO:0000256" key="1">
    <source>
        <dbReference type="SAM" id="MobiDB-lite"/>
    </source>
</evidence>
<keyword evidence="2" id="KW-0472">Membrane</keyword>
<evidence type="ECO:0000313" key="4">
    <source>
        <dbReference type="Proteomes" id="UP001446871"/>
    </source>
</evidence>
<dbReference type="Proteomes" id="UP001446871">
    <property type="component" value="Unassembled WGS sequence"/>
</dbReference>